<sequence>MQATTGDNGGELTSDEELQRIRVGELMPHNAPITLVNYDPEWPQLFAHEADRIRAVLGEAALQVEHVGSTSVPGLIAKPIIDMLLVVPDSAHEPSYVPALEGAGYLLRVREPDWYEHRLFKSPDNTINLHVFSAGAAEIARMLRFRDWLRATPVDRDHYAAVKRDLARRTWRHVQHYANAKTAAIHEIMDRAERQRS</sequence>
<evidence type="ECO:0000313" key="2">
    <source>
        <dbReference type="Proteomes" id="UP000199413"/>
    </source>
</evidence>
<protein>
    <submittedName>
        <fullName evidence="1">GrpB domain, predicted nucleotidyltransferase, UPF0157 family</fullName>
    </submittedName>
</protein>
<name>A0A1C6SK15_9ACTN</name>
<dbReference type="GO" id="GO:0016740">
    <property type="term" value="F:transferase activity"/>
    <property type="evidence" value="ECO:0007669"/>
    <property type="project" value="UniProtKB-KW"/>
</dbReference>
<dbReference type="STRING" id="568872.GA0070624_3940"/>
<reference evidence="2" key="1">
    <citation type="submission" date="2016-06" db="EMBL/GenBank/DDBJ databases">
        <authorList>
            <person name="Varghese N."/>
            <person name="Submissions Spin"/>
        </authorList>
    </citation>
    <scope>NUCLEOTIDE SEQUENCE [LARGE SCALE GENOMIC DNA]</scope>
    <source>
        <strain evidence="2">DSM 45431</strain>
    </source>
</reference>
<keyword evidence="1" id="KW-0808">Transferase</keyword>
<dbReference type="SUPFAM" id="SSF81301">
    <property type="entry name" value="Nucleotidyltransferase"/>
    <property type="match status" value="1"/>
</dbReference>
<dbReference type="EMBL" id="FMHV01000002">
    <property type="protein sequence ID" value="SCL29733.1"/>
    <property type="molecule type" value="Genomic_DNA"/>
</dbReference>
<keyword evidence="2" id="KW-1185">Reference proteome</keyword>
<dbReference type="Proteomes" id="UP000199413">
    <property type="component" value="Unassembled WGS sequence"/>
</dbReference>
<accession>A0A1C6SK15</accession>
<proteinExistence type="predicted"/>
<dbReference type="Gene3D" id="3.30.460.10">
    <property type="entry name" value="Beta Polymerase, domain 2"/>
    <property type="match status" value="1"/>
</dbReference>
<dbReference type="OrthoDB" id="9799092at2"/>
<dbReference type="AlphaFoldDB" id="A0A1C6SK15"/>
<organism evidence="1 2">
    <name type="scientific">Micromonospora rhizosphaerae</name>
    <dbReference type="NCBI Taxonomy" id="568872"/>
    <lineage>
        <taxon>Bacteria</taxon>
        <taxon>Bacillati</taxon>
        <taxon>Actinomycetota</taxon>
        <taxon>Actinomycetes</taxon>
        <taxon>Micromonosporales</taxon>
        <taxon>Micromonosporaceae</taxon>
        <taxon>Micromonospora</taxon>
    </lineage>
</organism>
<dbReference type="InterPro" id="IPR043519">
    <property type="entry name" value="NT_sf"/>
</dbReference>
<gene>
    <name evidence="1" type="ORF">GA0070624_3940</name>
</gene>
<dbReference type="InterPro" id="IPR007344">
    <property type="entry name" value="GrpB/CoaE"/>
</dbReference>
<dbReference type="PANTHER" id="PTHR34822">
    <property type="entry name" value="GRPB DOMAIN PROTEIN (AFU_ORTHOLOGUE AFUA_1G01530)"/>
    <property type="match status" value="1"/>
</dbReference>
<evidence type="ECO:0000313" key="1">
    <source>
        <dbReference type="EMBL" id="SCL29733.1"/>
    </source>
</evidence>
<dbReference type="PANTHER" id="PTHR34822:SF1">
    <property type="entry name" value="GRPB FAMILY PROTEIN"/>
    <property type="match status" value="1"/>
</dbReference>
<dbReference type="Pfam" id="PF04229">
    <property type="entry name" value="GrpB"/>
    <property type="match status" value="1"/>
</dbReference>